<evidence type="ECO:0000256" key="2">
    <source>
        <dbReference type="ARBA" id="ARBA00022679"/>
    </source>
</evidence>
<comment type="similarity">
    <text evidence="1">Belongs to the P-Pant transferase superfamily. Gsp/Sfp/HetI/AcpT family.</text>
</comment>
<dbReference type="EMBL" id="JALBUU010000004">
    <property type="protein sequence ID" value="MCI0752658.1"/>
    <property type="molecule type" value="Genomic_DNA"/>
</dbReference>
<dbReference type="GO" id="GO:0016740">
    <property type="term" value="F:transferase activity"/>
    <property type="evidence" value="ECO:0007669"/>
    <property type="project" value="UniProtKB-KW"/>
</dbReference>
<proteinExistence type="inferred from homology"/>
<evidence type="ECO:0000256" key="1">
    <source>
        <dbReference type="ARBA" id="ARBA00010990"/>
    </source>
</evidence>
<reference evidence="4 5" key="1">
    <citation type="submission" date="2022-03" db="EMBL/GenBank/DDBJ databases">
        <title>Complete genome analysis of Roseomonas KG 17.1 : a prolific producer of plant growth promoters.</title>
        <authorList>
            <person name="Saadouli I."/>
            <person name="Najjari A."/>
            <person name="Mosbah A."/>
            <person name="Ouzari H.I."/>
        </authorList>
    </citation>
    <scope>NUCLEOTIDE SEQUENCE [LARGE SCALE GENOMIC DNA]</scope>
    <source>
        <strain evidence="4 5">KG17-1</strain>
    </source>
</reference>
<dbReference type="SUPFAM" id="SSF56214">
    <property type="entry name" value="4'-phosphopantetheinyl transferase"/>
    <property type="match status" value="2"/>
</dbReference>
<dbReference type="InterPro" id="IPR008278">
    <property type="entry name" value="4-PPantetheinyl_Trfase_dom"/>
</dbReference>
<comment type="caution">
    <text evidence="4">The sequence shown here is derived from an EMBL/GenBank/DDBJ whole genome shotgun (WGS) entry which is preliminary data.</text>
</comment>
<gene>
    <name evidence="4" type="ORF">MON41_02620</name>
</gene>
<evidence type="ECO:0000313" key="5">
    <source>
        <dbReference type="Proteomes" id="UP001201985"/>
    </source>
</evidence>
<dbReference type="Proteomes" id="UP001201985">
    <property type="component" value="Unassembled WGS sequence"/>
</dbReference>
<keyword evidence="5" id="KW-1185">Reference proteome</keyword>
<evidence type="ECO:0000259" key="3">
    <source>
        <dbReference type="Pfam" id="PF01648"/>
    </source>
</evidence>
<dbReference type="Gene3D" id="3.90.470.20">
    <property type="entry name" value="4'-phosphopantetheinyl transferase domain"/>
    <property type="match status" value="1"/>
</dbReference>
<dbReference type="InterPro" id="IPR050559">
    <property type="entry name" value="P-Pant_transferase_sf"/>
</dbReference>
<dbReference type="PANTHER" id="PTHR12215">
    <property type="entry name" value="PHOSPHOPANTETHEINE TRANSFERASE"/>
    <property type="match status" value="1"/>
</dbReference>
<accession>A0ABS9W039</accession>
<evidence type="ECO:0000313" key="4">
    <source>
        <dbReference type="EMBL" id="MCI0752658.1"/>
    </source>
</evidence>
<organism evidence="4 5">
    <name type="scientific">Teichococcus vastitatis</name>
    <dbReference type="NCBI Taxonomy" id="2307076"/>
    <lineage>
        <taxon>Bacteria</taxon>
        <taxon>Pseudomonadati</taxon>
        <taxon>Pseudomonadota</taxon>
        <taxon>Alphaproteobacteria</taxon>
        <taxon>Acetobacterales</taxon>
        <taxon>Roseomonadaceae</taxon>
        <taxon>Roseomonas</taxon>
    </lineage>
</organism>
<feature type="domain" description="4'-phosphopantetheinyl transferase" evidence="3">
    <location>
        <begin position="109"/>
        <end position="190"/>
    </location>
</feature>
<dbReference type="Pfam" id="PF01648">
    <property type="entry name" value="ACPS"/>
    <property type="match status" value="1"/>
</dbReference>
<sequence>MRRRDADVAVFLGRSDGIPTPGDVSRLTQNERRRADGFRTAILRGHFIAAHAARQRILSAILGHPPGELRFSEAPGGKPVLRPPHHWLRFNLSHSAPWFLLACSARHEIGVDIEVLAKQWPGPLASAAFSGAERQALEREADPGRQNLLLHTVWVRKEALLKGCGTGLRMDPRDVTVDADPSLGISYPNRAGRPIGAWRILGLPPVPGAAVALAVAGVPRRICCWRITEASA</sequence>
<protein>
    <submittedName>
        <fullName evidence="4">4'-phosphopantetheinyl transferase superfamily protein</fullName>
    </submittedName>
</protein>
<dbReference type="RefSeq" id="WP_241792496.1">
    <property type="nucleotide sequence ID" value="NZ_JALBUU010000004.1"/>
</dbReference>
<keyword evidence="2 4" id="KW-0808">Transferase</keyword>
<dbReference type="PANTHER" id="PTHR12215:SF10">
    <property type="entry name" value="L-AMINOADIPATE-SEMIALDEHYDE DEHYDROGENASE-PHOSPHOPANTETHEINYL TRANSFERASE"/>
    <property type="match status" value="1"/>
</dbReference>
<dbReference type="InterPro" id="IPR037143">
    <property type="entry name" value="4-PPantetheinyl_Trfase_dom_sf"/>
</dbReference>
<name>A0ABS9W039_9PROT</name>